<dbReference type="EMBL" id="JASBWS010000025">
    <property type="protein sequence ID" value="KAJ9110200.1"/>
    <property type="molecule type" value="Genomic_DNA"/>
</dbReference>
<evidence type="ECO:0000313" key="2">
    <source>
        <dbReference type="Proteomes" id="UP001230649"/>
    </source>
</evidence>
<proteinExistence type="predicted"/>
<evidence type="ECO:0000313" key="1">
    <source>
        <dbReference type="EMBL" id="KAJ9110200.1"/>
    </source>
</evidence>
<accession>A0ACC2WEM5</accession>
<keyword evidence="2" id="KW-1185">Reference proteome</keyword>
<protein>
    <submittedName>
        <fullName evidence="1">Uncharacterized protein</fullName>
    </submittedName>
</protein>
<gene>
    <name evidence="1" type="ORF">QFC20_003052</name>
</gene>
<comment type="caution">
    <text evidence="1">The sequence shown here is derived from an EMBL/GenBank/DDBJ whole genome shotgun (WGS) entry which is preliminary data.</text>
</comment>
<sequence length="926" mass="103024">MTLEVGDSRAFVLAALKGKTRTKKRSADVPSAGDAKKTPNKLAIKKRQTAPKKVKSEPAVVEEQPAEEAVKRLRQDTLQWKLLSAQPEDFGDDFTEDIAAASDDDKKAAKPSRKAKADPMANLFDNEGGMMMLEEVDGVDVMWEEDGKGGKKAILVEAKAKAPQPKAAQEQKVESTLTAAKTEKTKNKKRKRAEIESKDIAETSEEAITADVVLEDGAAEDIKEEDVTEAAEASEQEEDDKVEPEVEDEVSAKALNTFERAKDVEFDDALLPEWKNMPIHPLLKKGLHKLGFTKPTEIQKQAIPMAVNGTAASSGDNVDETDEDMENEHTEKRLRDVVGVAETGSGKTLAYSLPVLNWLLSTDPSRRAEQEKFARRAKARRVLSGLVLCPTRELALQVHKHMEQILEAGQEVELEGEAVPAGESSSKGKAKQGKKASVKSKQPPLVSIVSIVGGLSVQKQRRLLTRGCDILVATPGRLWDLCQEDVDLATDIKRIKFLIVDEADRMIETGHFAELEQIVALTERSQGAMQGTNADESDPTFKRATREIDLTEARDDLQTFVFSATLSKDLQTNLKRGNWRGKKGKNAKTNTLDDLVRRLDFRDEKPCVIDISPEGGLVATLRESIIECLNTDKDLYLYYFLLRYPGRSLVFVGSIDGIRRITPLFELLKVPIYPLHSQLQQKQRLKNLDRFASSPNGVLIATDVAARGLDIPSVDHVIHFQLPRTADAYIHRSGRTARASQDGFSLQMVSPEERGMQKALMKSLGRTNELPELQVEPGFLPKLRERVRIAREIEKAQHAVKKSKHEKSWLQETAEAMDIDIDPDMMSAEESDDEVARSRKAPKQRLRDNAPRLRHELDELLRQPLMARGVSAKYPTSGSRVVIDDLLADKNHTQMLGASTSKAHEVVDARPTSKKVRKFIGKKQKK</sequence>
<name>A0ACC2WEM5_9TREE</name>
<dbReference type="Proteomes" id="UP001230649">
    <property type="component" value="Unassembled WGS sequence"/>
</dbReference>
<organism evidence="1 2">
    <name type="scientific">Naganishia adeliensis</name>
    <dbReference type="NCBI Taxonomy" id="92952"/>
    <lineage>
        <taxon>Eukaryota</taxon>
        <taxon>Fungi</taxon>
        <taxon>Dikarya</taxon>
        <taxon>Basidiomycota</taxon>
        <taxon>Agaricomycotina</taxon>
        <taxon>Tremellomycetes</taxon>
        <taxon>Filobasidiales</taxon>
        <taxon>Filobasidiaceae</taxon>
        <taxon>Naganishia</taxon>
    </lineage>
</organism>
<reference evidence="1" key="1">
    <citation type="submission" date="2023-04" db="EMBL/GenBank/DDBJ databases">
        <title>Draft Genome sequencing of Naganishia species isolated from polar environments using Oxford Nanopore Technology.</title>
        <authorList>
            <person name="Leo P."/>
            <person name="Venkateswaran K."/>
        </authorList>
    </citation>
    <scope>NUCLEOTIDE SEQUENCE</scope>
    <source>
        <strain evidence="1">MNA-CCFEE 5262</strain>
    </source>
</reference>